<dbReference type="EMBL" id="CP101125">
    <property type="protein sequence ID" value="UTO16005.1"/>
    <property type="molecule type" value="Genomic_DNA"/>
</dbReference>
<proteinExistence type="predicted"/>
<evidence type="ECO:0000313" key="3">
    <source>
        <dbReference type="Proteomes" id="UP001059607"/>
    </source>
</evidence>
<feature type="region of interest" description="Disordered" evidence="1">
    <location>
        <begin position="20"/>
        <end position="70"/>
    </location>
</feature>
<reference evidence="2" key="1">
    <citation type="submission" date="2022-07" db="EMBL/GenBank/DDBJ databases">
        <title>Pseudomonas nunamit sp. nov. an antifungal species isolated from Greenland.</title>
        <authorList>
            <person name="Ntana F."/>
            <person name="Hennessy R.C."/>
            <person name="Zervas A."/>
            <person name="Stougaard P."/>
        </authorList>
    </citation>
    <scope>NUCLEOTIDE SEQUENCE</scope>
    <source>
        <strain evidence="2">In5</strain>
    </source>
</reference>
<evidence type="ECO:0000256" key="1">
    <source>
        <dbReference type="SAM" id="MobiDB-lite"/>
    </source>
</evidence>
<protein>
    <submittedName>
        <fullName evidence="2">Uncharacterized protein</fullName>
    </submittedName>
</protein>
<keyword evidence="3" id="KW-1185">Reference proteome</keyword>
<dbReference type="Proteomes" id="UP001059607">
    <property type="component" value="Chromosome"/>
</dbReference>
<gene>
    <name evidence="2" type="ORF">NK667_06560</name>
</gene>
<feature type="compositionally biased region" description="Basic and acidic residues" evidence="1">
    <location>
        <begin position="61"/>
        <end position="70"/>
    </location>
</feature>
<evidence type="ECO:0000313" key="2">
    <source>
        <dbReference type="EMBL" id="UTO16005.1"/>
    </source>
</evidence>
<accession>A0ABY5EMI5</accession>
<sequence>MKRDIFAELMDGLEFLAKNRQQQNPVARELAPAGLRSSPHSNKANDSEDLASAAQPSGTVRRSDKLPRHR</sequence>
<dbReference type="RefSeq" id="WP_152980878.1">
    <property type="nucleotide sequence ID" value="NZ_CP101125.1"/>
</dbReference>
<name>A0ABY5EMI5_9PSED</name>
<organism evidence="2 3">
    <name type="scientific">Pseudomonas nunensis</name>
    <dbReference type="NCBI Taxonomy" id="2961896"/>
    <lineage>
        <taxon>Bacteria</taxon>
        <taxon>Pseudomonadati</taxon>
        <taxon>Pseudomonadota</taxon>
        <taxon>Gammaproteobacteria</taxon>
        <taxon>Pseudomonadales</taxon>
        <taxon>Pseudomonadaceae</taxon>
        <taxon>Pseudomonas</taxon>
    </lineage>
</organism>